<dbReference type="EMBL" id="JAPUFD010000002">
    <property type="protein sequence ID" value="MDI1485795.1"/>
    <property type="molecule type" value="Genomic_DNA"/>
</dbReference>
<feature type="compositionally biased region" description="Basic and acidic residues" evidence="1">
    <location>
        <begin position="459"/>
        <end position="468"/>
    </location>
</feature>
<accession>A0AA43QK61</accession>
<dbReference type="Proteomes" id="UP001161017">
    <property type="component" value="Unassembled WGS sequence"/>
</dbReference>
<evidence type="ECO:0008006" key="4">
    <source>
        <dbReference type="Google" id="ProtNLM"/>
    </source>
</evidence>
<gene>
    <name evidence="2" type="ORF">OHK93_003984</name>
</gene>
<evidence type="ECO:0000256" key="1">
    <source>
        <dbReference type="SAM" id="MobiDB-lite"/>
    </source>
</evidence>
<evidence type="ECO:0000313" key="3">
    <source>
        <dbReference type="Proteomes" id="UP001161017"/>
    </source>
</evidence>
<reference evidence="2" key="1">
    <citation type="journal article" date="2023" name="Genome Biol. Evol.">
        <title>First Whole Genome Sequence and Flow Cytometry Genome Size Data for the Lichen-Forming Fungus Ramalina farinacea (Ascomycota).</title>
        <authorList>
            <person name="Llewellyn T."/>
            <person name="Mian S."/>
            <person name="Hill R."/>
            <person name="Leitch I.J."/>
            <person name="Gaya E."/>
        </authorList>
    </citation>
    <scope>NUCLEOTIDE SEQUENCE</scope>
    <source>
        <strain evidence="2">LIQ254RAFAR</strain>
    </source>
</reference>
<feature type="region of interest" description="Disordered" evidence="1">
    <location>
        <begin position="395"/>
        <end position="422"/>
    </location>
</feature>
<dbReference type="AlphaFoldDB" id="A0AA43QK61"/>
<comment type="caution">
    <text evidence="2">The sequence shown here is derived from an EMBL/GenBank/DDBJ whole genome shotgun (WGS) entry which is preliminary data.</text>
</comment>
<protein>
    <recommendedName>
        <fullName evidence="4">F-box domain-containing protein</fullName>
    </recommendedName>
</protein>
<dbReference type="SUPFAM" id="SSF52047">
    <property type="entry name" value="RNI-like"/>
    <property type="match status" value="1"/>
</dbReference>
<proteinExistence type="predicted"/>
<evidence type="ECO:0000313" key="2">
    <source>
        <dbReference type="EMBL" id="MDI1485795.1"/>
    </source>
</evidence>
<organism evidence="2 3">
    <name type="scientific">Ramalina farinacea</name>
    <dbReference type="NCBI Taxonomy" id="258253"/>
    <lineage>
        <taxon>Eukaryota</taxon>
        <taxon>Fungi</taxon>
        <taxon>Dikarya</taxon>
        <taxon>Ascomycota</taxon>
        <taxon>Pezizomycotina</taxon>
        <taxon>Lecanoromycetes</taxon>
        <taxon>OSLEUM clade</taxon>
        <taxon>Lecanoromycetidae</taxon>
        <taxon>Lecanorales</taxon>
        <taxon>Lecanorineae</taxon>
        <taxon>Ramalinaceae</taxon>
        <taxon>Ramalina</taxon>
    </lineage>
</organism>
<feature type="region of interest" description="Disordered" evidence="1">
    <location>
        <begin position="445"/>
        <end position="468"/>
    </location>
</feature>
<dbReference type="Gene3D" id="3.80.10.10">
    <property type="entry name" value="Ribonuclease Inhibitor"/>
    <property type="match status" value="1"/>
</dbReference>
<name>A0AA43QK61_9LECA</name>
<dbReference type="InterPro" id="IPR032675">
    <property type="entry name" value="LRR_dom_sf"/>
</dbReference>
<keyword evidence="3" id="KW-1185">Reference proteome</keyword>
<sequence>MRDLASCARVDKQWSAAVTQLLYCNVRLDAVHYCDREVKLVNQRKASALHGRKGDVRDAAQERLHLFYRTAKDNDRLAASVESLKTPFVTREVCAPDLARAISVLPNLRYVDLPEDIFSETSTSTILRLELETRCPDLRWMKYAAGAEASFAALAQAKHWRKLEIVELHRLTVDASLICEVLSSLPNMNELVLSGVQGLDDSIFSPVLRPVPLPPVERLGLHDLPDITATGFVHYLSRPKVSGTITSIRLSNTALPIHALNRILEPCVKLRNLHVVHMIDRPFPLGSVPPLTSPSLKRLKYEINTRASHQRNGNPSFESYYLYLARSLIQGTLPSLTHLYALSTTLIAMLAPLSAVGIEQVPERSNNSPETVMTQSLNVYTKSVSELEWNLTLINPPARGPRTENYETSTRPMSLHRPLPLSPQWREQGRESVSVGNGFGGFLTVPLQRSPVSPGQKSPRQDPDAWMG</sequence>